<name>A0A8S1IWC3_9CHLO</name>
<feature type="compositionally biased region" description="Polar residues" evidence="2">
    <location>
        <begin position="752"/>
        <end position="763"/>
    </location>
</feature>
<evidence type="ECO:0000313" key="3">
    <source>
        <dbReference type="EMBL" id="CAD7699228.1"/>
    </source>
</evidence>
<reference evidence="3" key="1">
    <citation type="submission" date="2020-12" db="EMBL/GenBank/DDBJ databases">
        <authorList>
            <person name="Iha C."/>
        </authorList>
    </citation>
    <scope>NUCLEOTIDE SEQUENCE</scope>
</reference>
<feature type="compositionally biased region" description="Basic residues" evidence="2">
    <location>
        <begin position="177"/>
        <end position="186"/>
    </location>
</feature>
<feature type="region of interest" description="Disordered" evidence="2">
    <location>
        <begin position="378"/>
        <end position="400"/>
    </location>
</feature>
<feature type="compositionally biased region" description="Basic and acidic residues" evidence="2">
    <location>
        <begin position="195"/>
        <end position="212"/>
    </location>
</feature>
<feature type="region of interest" description="Disordered" evidence="2">
    <location>
        <begin position="155"/>
        <end position="246"/>
    </location>
</feature>
<keyword evidence="4" id="KW-1185">Reference proteome</keyword>
<dbReference type="OrthoDB" id="10670604at2759"/>
<organism evidence="3 4">
    <name type="scientific">Ostreobium quekettii</name>
    <dbReference type="NCBI Taxonomy" id="121088"/>
    <lineage>
        <taxon>Eukaryota</taxon>
        <taxon>Viridiplantae</taxon>
        <taxon>Chlorophyta</taxon>
        <taxon>core chlorophytes</taxon>
        <taxon>Ulvophyceae</taxon>
        <taxon>TCBD clade</taxon>
        <taxon>Bryopsidales</taxon>
        <taxon>Ostreobineae</taxon>
        <taxon>Ostreobiaceae</taxon>
        <taxon>Ostreobium</taxon>
    </lineage>
</organism>
<feature type="region of interest" description="Disordered" evidence="2">
    <location>
        <begin position="717"/>
        <end position="820"/>
    </location>
</feature>
<feature type="compositionally biased region" description="Basic residues" evidence="2">
    <location>
        <begin position="382"/>
        <end position="392"/>
    </location>
</feature>
<keyword evidence="1" id="KW-0175">Coiled coil</keyword>
<sequence>METEVLSTLKFGDCSPQQDGCPSDGMSSDATVLCIDSDAEDDAQSQDGFGPELDSRLKEKGLQGGPEQITRFQGSPLSPAPCVGKGLRAMDRTAMNGGQPKFFAKMSDAEVLGETASFETLGKISCGRERELVEIAAGAPAASAQGKRVLCEGPPPGLSCAQSEERGGKSMQSDSGKKKKGTKNKKIASAWQPTEDQHKVENRHASELKCQAEAKQQPVHQKGRRRGRRGGRGRKQVETEVQEDVPKLEKGLEEELAEQLANQASNGSALSIGFSSVRLHVPGGNTMIILNDHELRDGTTPDDILDKIESSLPSPEETIRRNHVAGAGKRAGGAPDGSTGAQGAAFTETCHHKTTSKGCGAFFPPSLLKEMLNEPAMVNSRRMQRPTHRRMHTERAESMSYDQKLDIKAPPFMPFSSFSLNDYRSAGAESFGSSEGQVALLPAEILPEQAENSQKARTGTGCFMPLYSRDVIAKREEPPRHIARVSLAESLSSLDDVSFSTRRNRLKFEMPPLETPKDVCDDTLFEDESDTDIENKSGSEASLGLLSSPRCPVGNNVGAVQGDCARVVVGELSAAGRPDNPRDELMQLLEGSKFTSFTSPLHLEETLDGLQEEREARENAESRLVELEMENLKLRGGSGKIGDLQSELSKAQEVSRAMQVLLFVALAKPDKLRFRPKGMFHDPPKVGDCEVVAPEGKRTKTVKSTETAIPKDIARRSVAGADTTKNSARKARSVSSSDLKMAGTRPGHARTASANTPTVSKVTSLRGKVTEITKTTTATKSQTTTEETTTTKERKTMKKASTTSLPAPMRKTKSIQNRWH</sequence>
<gene>
    <name evidence="3" type="ORF">OSTQU699_LOCUS4587</name>
</gene>
<feature type="compositionally biased region" description="Low complexity" evidence="2">
    <location>
        <begin position="770"/>
        <end position="788"/>
    </location>
</feature>
<dbReference type="EMBL" id="CAJHUC010000974">
    <property type="protein sequence ID" value="CAD7699228.1"/>
    <property type="molecule type" value="Genomic_DNA"/>
</dbReference>
<evidence type="ECO:0000256" key="1">
    <source>
        <dbReference type="SAM" id="Coils"/>
    </source>
</evidence>
<proteinExistence type="predicted"/>
<evidence type="ECO:0000313" key="4">
    <source>
        <dbReference type="Proteomes" id="UP000708148"/>
    </source>
</evidence>
<accession>A0A8S1IWC3</accession>
<dbReference type="Proteomes" id="UP000708148">
    <property type="component" value="Unassembled WGS sequence"/>
</dbReference>
<evidence type="ECO:0000256" key="2">
    <source>
        <dbReference type="SAM" id="MobiDB-lite"/>
    </source>
</evidence>
<feature type="compositionally biased region" description="Basic residues" evidence="2">
    <location>
        <begin position="221"/>
        <end position="234"/>
    </location>
</feature>
<feature type="region of interest" description="Disordered" evidence="2">
    <location>
        <begin position="1"/>
        <end position="80"/>
    </location>
</feature>
<comment type="caution">
    <text evidence="3">The sequence shown here is derived from an EMBL/GenBank/DDBJ whole genome shotgun (WGS) entry which is preliminary data.</text>
</comment>
<dbReference type="AlphaFoldDB" id="A0A8S1IWC3"/>
<feature type="compositionally biased region" description="Polar residues" evidence="2">
    <location>
        <begin position="15"/>
        <end position="30"/>
    </location>
</feature>
<feature type="coiled-coil region" evidence="1">
    <location>
        <begin position="603"/>
        <end position="637"/>
    </location>
</feature>
<protein>
    <submittedName>
        <fullName evidence="3">Uncharacterized protein</fullName>
    </submittedName>
</protein>